<reference evidence="6 7" key="2">
    <citation type="journal article" date="2019" name="Nat. Med.">
        <title>A library of human gut bacterial isolates paired with longitudinal multiomics data enables mechanistic microbiome research.</title>
        <authorList>
            <person name="Poyet M."/>
            <person name="Groussin M."/>
            <person name="Gibbons S.M."/>
            <person name="Avila-Pacheco J."/>
            <person name="Jiang X."/>
            <person name="Kearney S.M."/>
            <person name="Perrotta A.R."/>
            <person name="Berdy B."/>
            <person name="Zhao S."/>
            <person name="Lieberman T.D."/>
            <person name="Swanson P.K."/>
            <person name="Smith M."/>
            <person name="Roesemann S."/>
            <person name="Alexander J.E."/>
            <person name="Rich S.A."/>
            <person name="Livny J."/>
            <person name="Vlamakis H."/>
            <person name="Clish C."/>
            <person name="Bullock K."/>
            <person name="Deik A."/>
            <person name="Scott J."/>
            <person name="Pierce K.A."/>
            <person name="Xavier R.J."/>
            <person name="Alm E.J."/>
        </authorList>
    </citation>
    <scope>NUCLEOTIDE SEQUENCE [LARGE SCALE GENOMIC DNA]</scope>
    <source>
        <strain evidence="4 6">BIOML-A2</strain>
        <strain evidence="3 7">BIOML-A32</strain>
    </source>
</reference>
<dbReference type="InterPro" id="IPR000868">
    <property type="entry name" value="Isochorismatase-like_dom"/>
</dbReference>
<dbReference type="Gene3D" id="3.40.50.850">
    <property type="entry name" value="Isochorismatase-like"/>
    <property type="match status" value="1"/>
</dbReference>
<dbReference type="AlphaFoldDB" id="A0A174DS80"/>
<dbReference type="PANTHER" id="PTHR43559:SF1">
    <property type="entry name" value="HYDROLASE"/>
    <property type="match status" value="1"/>
</dbReference>
<name>A0A174DS80_PARDI</name>
<dbReference type="InterPro" id="IPR036380">
    <property type="entry name" value="Isochorismatase-like_sf"/>
</dbReference>
<evidence type="ECO:0000313" key="7">
    <source>
        <dbReference type="Proteomes" id="UP000441358"/>
    </source>
</evidence>
<dbReference type="CDD" id="cd01012">
    <property type="entry name" value="YcaC_related"/>
    <property type="match status" value="1"/>
</dbReference>
<dbReference type="Pfam" id="PF00857">
    <property type="entry name" value="Isochorismatase"/>
    <property type="match status" value="1"/>
</dbReference>
<dbReference type="EMBL" id="CYYK01000006">
    <property type="protein sequence ID" value="CUO26945.1"/>
    <property type="molecule type" value="Genomic_DNA"/>
</dbReference>
<protein>
    <submittedName>
        <fullName evidence="2 3">Isochorismatase family</fullName>
    </submittedName>
</protein>
<evidence type="ECO:0000313" key="2">
    <source>
        <dbReference type="EMBL" id="CUO26945.1"/>
    </source>
</evidence>
<evidence type="ECO:0000313" key="3">
    <source>
        <dbReference type="EMBL" id="MRZ49891.1"/>
    </source>
</evidence>
<dbReference type="Proteomes" id="UP000095455">
    <property type="component" value="Unassembled WGS sequence"/>
</dbReference>
<dbReference type="RefSeq" id="WP_008779541.1">
    <property type="nucleotide sequence ID" value="NZ_CABMKT010000002.1"/>
</dbReference>
<reference evidence="2 5" key="1">
    <citation type="submission" date="2015-09" db="EMBL/GenBank/DDBJ databases">
        <authorList>
            <consortium name="Pathogen Informatics"/>
        </authorList>
    </citation>
    <scope>NUCLEOTIDE SEQUENCE [LARGE SCALE GENOMIC DNA]</scope>
    <source>
        <strain evidence="2 5">2789STDY5608822</strain>
    </source>
</reference>
<dbReference type="InterPro" id="IPR053152">
    <property type="entry name" value="Hydrolase_YcaC-like"/>
</dbReference>
<evidence type="ECO:0000259" key="1">
    <source>
        <dbReference type="Pfam" id="PF00857"/>
    </source>
</evidence>
<feature type="domain" description="Isochorismatase-like" evidence="1">
    <location>
        <begin position="21"/>
        <end position="174"/>
    </location>
</feature>
<comment type="caution">
    <text evidence="3">The sequence shown here is derived from an EMBL/GenBank/DDBJ whole genome shotgun (WGS) entry which is preliminary data.</text>
</comment>
<dbReference type="Proteomes" id="UP000441358">
    <property type="component" value="Unassembled WGS sequence"/>
</dbReference>
<evidence type="ECO:0000313" key="5">
    <source>
        <dbReference type="Proteomes" id="UP000095455"/>
    </source>
</evidence>
<organism evidence="3 7">
    <name type="scientific">Parabacteroides distasonis</name>
    <dbReference type="NCBI Taxonomy" id="823"/>
    <lineage>
        <taxon>Bacteria</taxon>
        <taxon>Pseudomonadati</taxon>
        <taxon>Bacteroidota</taxon>
        <taxon>Bacteroidia</taxon>
        <taxon>Bacteroidales</taxon>
        <taxon>Tannerellaceae</taxon>
        <taxon>Parabacteroides</taxon>
    </lineage>
</organism>
<dbReference type="PANTHER" id="PTHR43559">
    <property type="entry name" value="HYDROLASE YCAC-RELATED"/>
    <property type="match status" value="1"/>
</dbReference>
<gene>
    <name evidence="2" type="primary">ycaC</name>
    <name evidence="2" type="ORF">ERS852380_01911</name>
    <name evidence="3" type="ORF">GKD66_06520</name>
    <name evidence="4" type="ORF">GKD68_14210</name>
</gene>
<accession>A0A174DS80</accession>
<proteinExistence type="predicted"/>
<evidence type="ECO:0000313" key="4">
    <source>
        <dbReference type="EMBL" id="MRZ55879.1"/>
    </source>
</evidence>
<evidence type="ECO:0000313" key="6">
    <source>
        <dbReference type="Proteomes" id="UP000432516"/>
    </source>
</evidence>
<sequence>MSSIKPIRDPKTDHLLTPENSALLVIDYQPIQVHSITSMDRQKLVENISNVCRIAKGFNVPIVLTTVNVATGLNTPTIPQIKKVLPDQPEIDRTSINSWEDKDFQEAVKALGRKKLVICALWTEACLSFPALDLLKEGYEVYTIVDAVGGTSEVAHEIALRRMEQAGVRLTSVTQYICELQRDWERKETVPVFVQGLLDNGSFFVETLKE</sequence>
<dbReference type="SUPFAM" id="SSF52499">
    <property type="entry name" value="Isochorismatase-like hydrolases"/>
    <property type="match status" value="1"/>
</dbReference>
<dbReference type="EMBL" id="WKNE01000010">
    <property type="protein sequence ID" value="MRZ55879.1"/>
    <property type="molecule type" value="Genomic_DNA"/>
</dbReference>
<dbReference type="Proteomes" id="UP000432516">
    <property type="component" value="Unassembled WGS sequence"/>
</dbReference>
<dbReference type="EMBL" id="WKMC01000003">
    <property type="protein sequence ID" value="MRZ49891.1"/>
    <property type="molecule type" value="Genomic_DNA"/>
</dbReference>